<name>A0A7J7GKX8_CAMSI</name>
<comment type="caution">
    <text evidence="3">The sequence shown here is derived from an EMBL/GenBank/DDBJ whole genome shotgun (WGS) entry which is preliminary data.</text>
</comment>
<reference evidence="3 4" key="2">
    <citation type="submission" date="2020-07" db="EMBL/GenBank/DDBJ databases">
        <title>Genome assembly of wild tea tree DASZ reveals pedigree and selection history of tea varieties.</title>
        <authorList>
            <person name="Zhang W."/>
        </authorList>
    </citation>
    <scope>NUCLEOTIDE SEQUENCE [LARGE SCALE GENOMIC DNA]</scope>
    <source>
        <strain evidence="4">cv. G240</strain>
        <tissue evidence="3">Leaf</tissue>
    </source>
</reference>
<dbReference type="InterPro" id="IPR029058">
    <property type="entry name" value="AB_hydrolase_fold"/>
</dbReference>
<feature type="domain" description="Zn-cluster" evidence="2">
    <location>
        <begin position="355"/>
        <end position="390"/>
    </location>
</feature>
<dbReference type="GO" id="GO:0016787">
    <property type="term" value="F:hydrolase activity"/>
    <property type="evidence" value="ECO:0007669"/>
    <property type="project" value="InterPro"/>
</dbReference>
<evidence type="ECO:0000259" key="2">
    <source>
        <dbReference type="Pfam" id="PF10533"/>
    </source>
</evidence>
<dbReference type="AlphaFoldDB" id="A0A7J7GKX8"/>
<reference evidence="4" key="1">
    <citation type="journal article" date="2020" name="Nat. Commun.">
        <title>Genome assembly of wild tea tree DASZ reveals pedigree and selection history of tea varieties.</title>
        <authorList>
            <person name="Zhang W."/>
            <person name="Zhang Y."/>
            <person name="Qiu H."/>
            <person name="Guo Y."/>
            <person name="Wan H."/>
            <person name="Zhang X."/>
            <person name="Scossa F."/>
            <person name="Alseekh S."/>
            <person name="Zhang Q."/>
            <person name="Wang P."/>
            <person name="Xu L."/>
            <person name="Schmidt M.H."/>
            <person name="Jia X."/>
            <person name="Li D."/>
            <person name="Zhu A."/>
            <person name="Guo F."/>
            <person name="Chen W."/>
            <person name="Ni D."/>
            <person name="Usadel B."/>
            <person name="Fernie A.R."/>
            <person name="Wen W."/>
        </authorList>
    </citation>
    <scope>NUCLEOTIDE SEQUENCE [LARGE SCALE GENOMIC DNA]</scope>
    <source>
        <strain evidence="4">cv. G240</strain>
    </source>
</reference>
<dbReference type="SUPFAM" id="SSF53474">
    <property type="entry name" value="alpha/beta-Hydrolases"/>
    <property type="match status" value="1"/>
</dbReference>
<dbReference type="Pfam" id="PF02129">
    <property type="entry name" value="Peptidase_S15"/>
    <property type="match status" value="1"/>
</dbReference>
<dbReference type="PANTHER" id="PTHR42103:SF2">
    <property type="entry name" value="AB HYDROLASE-1 DOMAIN-CONTAINING PROTEIN"/>
    <property type="match status" value="1"/>
</dbReference>
<dbReference type="InterPro" id="IPR000383">
    <property type="entry name" value="Xaa-Pro-like_dom"/>
</dbReference>
<keyword evidence="4" id="KW-1185">Reference proteome</keyword>
<dbReference type="Gene3D" id="3.40.50.1820">
    <property type="entry name" value="alpha/beta hydrolase"/>
    <property type="match status" value="1"/>
</dbReference>
<dbReference type="EMBL" id="JACBKZ010000010">
    <property type="protein sequence ID" value="KAF5940561.1"/>
    <property type="molecule type" value="Genomic_DNA"/>
</dbReference>
<dbReference type="InterPro" id="IPR018872">
    <property type="entry name" value="Zn-cluster-dom"/>
</dbReference>
<evidence type="ECO:0000313" key="3">
    <source>
        <dbReference type="EMBL" id="KAF5940561.1"/>
    </source>
</evidence>
<dbReference type="PANTHER" id="PTHR42103">
    <property type="entry name" value="ALPHA/BETA-HYDROLASES SUPERFAMILY PROTEIN"/>
    <property type="match status" value="1"/>
</dbReference>
<protein>
    <recommendedName>
        <fullName evidence="5">Xaa-Pro dipeptidyl-peptidase-like domain-containing protein</fullName>
    </recommendedName>
</protein>
<dbReference type="Proteomes" id="UP000593564">
    <property type="component" value="Unassembled WGS sequence"/>
</dbReference>
<sequence length="408" mass="44658">MSRESSTIECSDGVKLDARIFRPRSRQGEEEEEDESEKGGWGIVLVHPYSVLGGSQGLMKGIARGLADRGFTAVTFDMRGVGRSTGRPSLTGSSEVHDVLSVCKWVSLNLSSNRVLLIGSSAEVDWVANELRVPFHKFLQLGHTPCIGVGGCMIIPTKIMRESVEKLIRLLSQSQQQQQRQEGQLSANSEQRSTMEIEMDCRAVADVAVTKFKRVISLLGRTRTGHARFRGAPLALPVQNQNRDSKEVSESTRIYCPRPIQQVPLAVPHPNSHHHHLQSQHDHLMIVKNGVIDRKDSASKSINFSSYSPAISGATTSFMSSLTGDTGSKQLSSSSAFQISNLSQVSSAGKPPLLKRKCSSSENAASGKCSGSSGRCHCSKRRKLRLKRVCDVGRGADIIIHKKERNIF</sequence>
<accession>A0A7J7GKX8</accession>
<evidence type="ECO:0000313" key="4">
    <source>
        <dbReference type="Proteomes" id="UP000593564"/>
    </source>
</evidence>
<dbReference type="Pfam" id="PF10533">
    <property type="entry name" value="Plant_zn_clust"/>
    <property type="match status" value="1"/>
</dbReference>
<gene>
    <name evidence="3" type="ORF">HYC85_021728</name>
</gene>
<evidence type="ECO:0000259" key="1">
    <source>
        <dbReference type="Pfam" id="PF02129"/>
    </source>
</evidence>
<proteinExistence type="predicted"/>
<feature type="domain" description="Xaa-Pro dipeptidyl-peptidase-like" evidence="1">
    <location>
        <begin position="12"/>
        <end position="122"/>
    </location>
</feature>
<organism evidence="3 4">
    <name type="scientific">Camellia sinensis</name>
    <name type="common">Tea plant</name>
    <name type="synonym">Thea sinensis</name>
    <dbReference type="NCBI Taxonomy" id="4442"/>
    <lineage>
        <taxon>Eukaryota</taxon>
        <taxon>Viridiplantae</taxon>
        <taxon>Streptophyta</taxon>
        <taxon>Embryophyta</taxon>
        <taxon>Tracheophyta</taxon>
        <taxon>Spermatophyta</taxon>
        <taxon>Magnoliopsida</taxon>
        <taxon>eudicotyledons</taxon>
        <taxon>Gunneridae</taxon>
        <taxon>Pentapetalae</taxon>
        <taxon>asterids</taxon>
        <taxon>Ericales</taxon>
        <taxon>Theaceae</taxon>
        <taxon>Camellia</taxon>
    </lineage>
</organism>
<evidence type="ECO:0008006" key="5">
    <source>
        <dbReference type="Google" id="ProtNLM"/>
    </source>
</evidence>